<protein>
    <submittedName>
        <fullName evidence="12">MFS transporter</fullName>
    </submittedName>
</protein>
<feature type="transmembrane region" description="Helical" evidence="10">
    <location>
        <begin position="105"/>
        <end position="123"/>
    </location>
</feature>
<dbReference type="InterPro" id="IPR051084">
    <property type="entry name" value="H+-coupled_symporters"/>
</dbReference>
<evidence type="ECO:0000256" key="4">
    <source>
        <dbReference type="ARBA" id="ARBA00022475"/>
    </source>
</evidence>
<organism evidence="12 13">
    <name type="scientific">Streptomonospora wellingtoniae</name>
    <dbReference type="NCBI Taxonomy" id="3075544"/>
    <lineage>
        <taxon>Bacteria</taxon>
        <taxon>Bacillati</taxon>
        <taxon>Actinomycetota</taxon>
        <taxon>Actinomycetes</taxon>
        <taxon>Streptosporangiales</taxon>
        <taxon>Nocardiopsidaceae</taxon>
        <taxon>Streptomonospora</taxon>
    </lineage>
</organism>
<feature type="transmembrane region" description="Helical" evidence="10">
    <location>
        <begin position="45"/>
        <end position="63"/>
    </location>
</feature>
<dbReference type="PANTHER" id="PTHR43528">
    <property type="entry name" value="ALPHA-KETOGLUTARATE PERMEASE"/>
    <property type="match status" value="1"/>
</dbReference>
<dbReference type="PANTHER" id="PTHR43528:SF1">
    <property type="entry name" value="ALPHA-KETOGLUTARATE PERMEASE"/>
    <property type="match status" value="1"/>
</dbReference>
<dbReference type="InterPro" id="IPR005829">
    <property type="entry name" value="Sugar_transporter_CS"/>
</dbReference>
<comment type="caution">
    <text evidence="12">The sequence shown here is derived from an EMBL/GenBank/DDBJ whole genome shotgun (WGS) entry which is preliminary data.</text>
</comment>
<feature type="transmembrane region" description="Helical" evidence="10">
    <location>
        <begin position="259"/>
        <end position="277"/>
    </location>
</feature>
<evidence type="ECO:0000313" key="12">
    <source>
        <dbReference type="EMBL" id="MDT0300655.1"/>
    </source>
</evidence>
<evidence type="ECO:0000256" key="7">
    <source>
        <dbReference type="ARBA" id="ARBA00022989"/>
    </source>
</evidence>
<evidence type="ECO:0000256" key="10">
    <source>
        <dbReference type="SAM" id="Phobius"/>
    </source>
</evidence>
<evidence type="ECO:0000256" key="5">
    <source>
        <dbReference type="ARBA" id="ARBA00022692"/>
    </source>
</evidence>
<dbReference type="Gene3D" id="1.20.1250.20">
    <property type="entry name" value="MFS general substrate transporter like domains"/>
    <property type="match status" value="2"/>
</dbReference>
<dbReference type="InterPro" id="IPR011701">
    <property type="entry name" value="MFS"/>
</dbReference>
<keyword evidence="13" id="KW-1185">Reference proteome</keyword>
<keyword evidence="6" id="KW-0769">Symport</keyword>
<accession>A0ABU2KN17</accession>
<evidence type="ECO:0000256" key="6">
    <source>
        <dbReference type="ARBA" id="ARBA00022847"/>
    </source>
</evidence>
<comment type="similarity">
    <text evidence="2">Belongs to the major facilitator superfamily. Metabolite:H+ Symporter (MHS) family (TC 2.A.1.6) family.</text>
</comment>
<feature type="region of interest" description="Disordered" evidence="9">
    <location>
        <begin position="1"/>
        <end position="25"/>
    </location>
</feature>
<evidence type="ECO:0000256" key="2">
    <source>
        <dbReference type="ARBA" id="ARBA00008240"/>
    </source>
</evidence>
<feature type="transmembrane region" description="Helical" evidence="10">
    <location>
        <begin position="420"/>
        <end position="437"/>
    </location>
</feature>
<evidence type="ECO:0000256" key="9">
    <source>
        <dbReference type="SAM" id="MobiDB-lite"/>
    </source>
</evidence>
<dbReference type="InterPro" id="IPR020846">
    <property type="entry name" value="MFS_dom"/>
</dbReference>
<feature type="transmembrane region" description="Helical" evidence="10">
    <location>
        <begin position="129"/>
        <end position="149"/>
    </location>
</feature>
<evidence type="ECO:0000259" key="11">
    <source>
        <dbReference type="PROSITE" id="PS50850"/>
    </source>
</evidence>
<dbReference type="PROSITE" id="PS00216">
    <property type="entry name" value="SUGAR_TRANSPORT_1"/>
    <property type="match status" value="1"/>
</dbReference>
<comment type="subcellular location">
    <subcellularLocation>
        <location evidence="1">Cell membrane</location>
        <topology evidence="1">Multi-pass membrane protein</topology>
    </subcellularLocation>
</comment>
<evidence type="ECO:0000313" key="13">
    <source>
        <dbReference type="Proteomes" id="UP001183226"/>
    </source>
</evidence>
<keyword evidence="8 10" id="KW-0472">Membrane</keyword>
<dbReference type="SUPFAM" id="SSF103473">
    <property type="entry name" value="MFS general substrate transporter"/>
    <property type="match status" value="1"/>
</dbReference>
<dbReference type="RefSeq" id="WP_311543074.1">
    <property type="nucleotide sequence ID" value="NZ_JAVREK010000001.1"/>
</dbReference>
<keyword evidence="3" id="KW-0813">Transport</keyword>
<evidence type="ECO:0000256" key="3">
    <source>
        <dbReference type="ARBA" id="ARBA00022448"/>
    </source>
</evidence>
<evidence type="ECO:0000256" key="1">
    <source>
        <dbReference type="ARBA" id="ARBA00004651"/>
    </source>
</evidence>
<keyword evidence="4" id="KW-1003">Cell membrane</keyword>
<dbReference type="Pfam" id="PF07690">
    <property type="entry name" value="MFS_1"/>
    <property type="match status" value="1"/>
</dbReference>
<feature type="transmembrane region" description="Helical" evidence="10">
    <location>
        <begin position="297"/>
        <end position="316"/>
    </location>
</feature>
<dbReference type="PROSITE" id="PS00217">
    <property type="entry name" value="SUGAR_TRANSPORT_2"/>
    <property type="match status" value="1"/>
</dbReference>
<feature type="transmembrane region" description="Helical" evidence="10">
    <location>
        <begin position="389"/>
        <end position="408"/>
    </location>
</feature>
<dbReference type="PROSITE" id="PS50850">
    <property type="entry name" value="MFS"/>
    <property type="match status" value="1"/>
</dbReference>
<feature type="transmembrane region" description="Helical" evidence="10">
    <location>
        <begin position="350"/>
        <end position="377"/>
    </location>
</feature>
<dbReference type="Proteomes" id="UP001183226">
    <property type="component" value="Unassembled WGS sequence"/>
</dbReference>
<dbReference type="EMBL" id="JAVREK010000001">
    <property type="protein sequence ID" value="MDT0300655.1"/>
    <property type="molecule type" value="Genomic_DNA"/>
</dbReference>
<proteinExistence type="inferred from homology"/>
<sequence>MSGGRPAGSDDVGITQDRRHQQEQVTAAVRRRAVTAAMIGNATEWYDYATYGYMAVVLGAVFFPQSEPVLSLLASFATFAVAFVVRPVGAFVLGPLNDRIGRKRTLSITILTMAAATCTIGLLPGYEAIGAAAPAALVLVRLVQGFAVGGEYGGASTFVVEYAPDRRRGLWASWLEFGAIGGFLLASGITTYLTYALSDADLHAWGWRIPFLLALPLGSIGLYLRLRLTDTPEFLALTEKAAGASAPIRETFTRHRGRLLLCVAILVYSSVGTYVLLTYLPTYLTQQVGTAPTTAQLLVAVAGGVLTVGIPFAGALSDRVGRRPMLIAAAVGYLALAYPAFWLIRHGGWHGALAGVLVLTACHIPLLGTTTATLPALFPARVRGTGVAVGYNTSFAVFGGTAPLLLTFAVTETEDPSMPAYYLVIAALVAVVAAALMPETAGEPLD</sequence>
<dbReference type="InterPro" id="IPR036259">
    <property type="entry name" value="MFS_trans_sf"/>
</dbReference>
<feature type="transmembrane region" description="Helical" evidence="10">
    <location>
        <begin position="325"/>
        <end position="344"/>
    </location>
</feature>
<gene>
    <name evidence="12" type="ORF">RM446_00840</name>
</gene>
<name>A0ABU2KN17_9ACTN</name>
<keyword evidence="7 10" id="KW-1133">Transmembrane helix</keyword>
<evidence type="ECO:0000256" key="8">
    <source>
        <dbReference type="ARBA" id="ARBA00023136"/>
    </source>
</evidence>
<keyword evidence="5 10" id="KW-0812">Transmembrane</keyword>
<feature type="transmembrane region" description="Helical" evidence="10">
    <location>
        <begin position="205"/>
        <end position="224"/>
    </location>
</feature>
<feature type="transmembrane region" description="Helical" evidence="10">
    <location>
        <begin position="170"/>
        <end position="193"/>
    </location>
</feature>
<feature type="transmembrane region" description="Helical" evidence="10">
    <location>
        <begin position="69"/>
        <end position="93"/>
    </location>
</feature>
<feature type="domain" description="Major facilitator superfamily (MFS) profile" evidence="11">
    <location>
        <begin position="33"/>
        <end position="441"/>
    </location>
</feature>
<reference evidence="13" key="1">
    <citation type="submission" date="2023-07" db="EMBL/GenBank/DDBJ databases">
        <title>30 novel species of actinomycetes from the DSMZ collection.</title>
        <authorList>
            <person name="Nouioui I."/>
        </authorList>
    </citation>
    <scope>NUCLEOTIDE SEQUENCE [LARGE SCALE GENOMIC DNA]</scope>
    <source>
        <strain evidence="13">DSM 45055</strain>
    </source>
</reference>